<keyword evidence="6" id="KW-1185">Reference proteome</keyword>
<proteinExistence type="predicted"/>
<dbReference type="CDD" id="cd23683">
    <property type="entry name" value="IFT52_CTD"/>
    <property type="match status" value="1"/>
</dbReference>
<reference evidence="4" key="2">
    <citation type="submission" date="2020-01" db="EMBL/GenBank/DDBJ databases">
        <authorList>
            <person name="Korhonen P.K.K."/>
            <person name="Guangxu M.G."/>
            <person name="Wang T.W."/>
            <person name="Stroehlein A.J.S."/>
            <person name="Young N.D."/>
            <person name="Ang C.-S.A."/>
            <person name="Fernando D.W.F."/>
            <person name="Lu H.L."/>
            <person name="Taylor S.T."/>
            <person name="Ehtesham M.E.M."/>
            <person name="Najaraj S.H.N."/>
            <person name="Harsha G.H.G."/>
            <person name="Madugundu A.M."/>
            <person name="Renuse S.R."/>
            <person name="Holt D.H."/>
            <person name="Pandey A.P."/>
            <person name="Papenfuss A.P."/>
            <person name="Gasser R.B.G."/>
            <person name="Fischer K.F."/>
        </authorList>
    </citation>
    <scope>NUCLEOTIDE SEQUENCE</scope>
    <source>
        <strain evidence="4">SSS_KF_BRIS2020</strain>
    </source>
</reference>
<evidence type="ECO:0000259" key="3">
    <source>
        <dbReference type="Pfam" id="PF23355"/>
    </source>
</evidence>
<gene>
    <name evidence="4" type="ORF">SSS_6666</name>
</gene>
<dbReference type="Gene3D" id="6.10.250.2800">
    <property type="match status" value="1"/>
</dbReference>
<dbReference type="AlphaFoldDB" id="A0A834R1P9"/>
<dbReference type="Pfam" id="PF21178">
    <property type="entry name" value="Itf52_C"/>
    <property type="match status" value="1"/>
</dbReference>
<dbReference type="GO" id="GO:0005929">
    <property type="term" value="C:cilium"/>
    <property type="evidence" value="ECO:0007669"/>
    <property type="project" value="TreeGrafter"/>
</dbReference>
<feature type="domain" description="IFT52 central" evidence="2">
    <location>
        <begin position="267"/>
        <end position="347"/>
    </location>
</feature>
<dbReference type="InterPro" id="IPR039975">
    <property type="entry name" value="IFT52"/>
</dbReference>
<dbReference type="GO" id="GO:0005814">
    <property type="term" value="C:centriole"/>
    <property type="evidence" value="ECO:0007669"/>
    <property type="project" value="TreeGrafter"/>
</dbReference>
<dbReference type="InterPro" id="IPR048643">
    <property type="entry name" value="Itf52_C"/>
</dbReference>
<accession>A0A834R1P9</accession>
<dbReference type="EnsemblMetazoa" id="SSS_6666s_mrna">
    <property type="protein sequence ID" value="KAF7487687.1"/>
    <property type="gene ID" value="SSS_6666"/>
</dbReference>
<keyword evidence="4" id="KW-0969">Cilium</keyword>
<dbReference type="PANTHER" id="PTHR12969:SF7">
    <property type="entry name" value="INTRAFLAGELLAR TRANSPORT PROTEIN 52 HOMOLOG"/>
    <property type="match status" value="1"/>
</dbReference>
<reference evidence="6" key="1">
    <citation type="journal article" date="2020" name="PLoS Negl. Trop. Dis.">
        <title>High-quality nuclear genome for Sarcoptes scabiei-A critical resource for a neglected parasite.</title>
        <authorList>
            <person name="Korhonen P.K."/>
            <person name="Gasser R.B."/>
            <person name="Ma G."/>
            <person name="Wang T."/>
            <person name="Stroehlein A.J."/>
            <person name="Young N.D."/>
            <person name="Ang C.S."/>
            <person name="Fernando D.D."/>
            <person name="Lu H.C."/>
            <person name="Taylor S."/>
            <person name="Reynolds S.L."/>
            <person name="Mofiz E."/>
            <person name="Najaraj S.H."/>
            <person name="Gowda H."/>
            <person name="Madugundu A."/>
            <person name="Renuse S."/>
            <person name="Holt D."/>
            <person name="Pandey A."/>
            <person name="Papenfuss A.T."/>
            <person name="Fischer K."/>
        </authorList>
    </citation>
    <scope>NUCLEOTIDE SEQUENCE [LARGE SCALE GENOMIC DNA]</scope>
</reference>
<dbReference type="OrthoDB" id="10259368at2759"/>
<evidence type="ECO:0000259" key="1">
    <source>
        <dbReference type="Pfam" id="PF21178"/>
    </source>
</evidence>
<dbReference type="InterPro" id="IPR055460">
    <property type="entry name" value="IFT52_central"/>
</dbReference>
<protein>
    <submittedName>
        <fullName evidence="4">Intraflagellar transport protein 52 -like protein</fullName>
    </submittedName>
</protein>
<organism evidence="4">
    <name type="scientific">Sarcoptes scabiei</name>
    <name type="common">Itch mite</name>
    <name type="synonym">Acarus scabiei</name>
    <dbReference type="NCBI Taxonomy" id="52283"/>
    <lineage>
        <taxon>Eukaryota</taxon>
        <taxon>Metazoa</taxon>
        <taxon>Ecdysozoa</taxon>
        <taxon>Arthropoda</taxon>
        <taxon>Chelicerata</taxon>
        <taxon>Arachnida</taxon>
        <taxon>Acari</taxon>
        <taxon>Acariformes</taxon>
        <taxon>Sarcoptiformes</taxon>
        <taxon>Astigmata</taxon>
        <taxon>Psoroptidia</taxon>
        <taxon>Sarcoptoidea</taxon>
        <taxon>Sarcoptidae</taxon>
        <taxon>Sarcoptinae</taxon>
        <taxon>Sarcoptes</taxon>
    </lineage>
</organism>
<keyword evidence="4" id="KW-0282">Flagellum</keyword>
<dbReference type="Proteomes" id="UP000070412">
    <property type="component" value="Unassembled WGS sequence"/>
</dbReference>
<feature type="domain" description="Intraflagellar transport protein 52 C-terminal" evidence="1">
    <location>
        <begin position="358"/>
        <end position="390"/>
    </location>
</feature>
<dbReference type="GO" id="GO:0042073">
    <property type="term" value="P:intraciliary transport"/>
    <property type="evidence" value="ECO:0007669"/>
    <property type="project" value="TreeGrafter"/>
</dbReference>
<dbReference type="InterPro" id="IPR055458">
    <property type="entry name" value="IFT52_GIFT"/>
</dbReference>
<dbReference type="GO" id="GO:0030992">
    <property type="term" value="C:intraciliary transport particle B"/>
    <property type="evidence" value="ECO:0007669"/>
    <property type="project" value="TreeGrafter"/>
</dbReference>
<evidence type="ECO:0000313" key="4">
    <source>
        <dbReference type="EMBL" id="KAF7487687.1"/>
    </source>
</evidence>
<keyword evidence="4" id="KW-0966">Cell projection</keyword>
<name>A0A834R1P9_SARSC</name>
<reference evidence="5" key="3">
    <citation type="submission" date="2022-06" db="UniProtKB">
        <authorList>
            <consortium name="EnsemblMetazoa"/>
        </authorList>
    </citation>
    <scope>IDENTIFICATION</scope>
</reference>
<sequence>MTNQKSDNSSNLLLIDLSKRSDIIQNEMKFILKILKLKEWRITINTDSLSEDLLKRFKILMLVMPKSKYSDVEFKSLKSFLENGGKILILLEDGGERKSNHNVNYFIEEYGISVNNDKVIRSSFYKYYDPKEALIQDGIINRSVINQAVQKNLWEQTTSKTLSYLFVSGATLNVMKPSIPIMSTGKICLPACRPTCSFYEHDKQHGRLIIFGSGHSFTDRFLNKEDNSILFNLLLDFLCDPQFKPNQIDSLNPEINDYHCVPDLNILCNNPIMYLEESEELPMDYSKLFSKKIKKISNRHLTKINEAFEEMQIEKQSLQVIKPHFETPLPRLQPAVYLPVFRAHSKPELELFDLDNEFASIQSKLTKLANKCNNTDIEYFIRECGMIMGLKFDHRPLEEINQTPINQEQICKSILYAAVSKIIQYKKINND</sequence>
<dbReference type="GO" id="GO:0060271">
    <property type="term" value="P:cilium assembly"/>
    <property type="evidence" value="ECO:0007669"/>
    <property type="project" value="TreeGrafter"/>
</dbReference>
<evidence type="ECO:0000313" key="6">
    <source>
        <dbReference type="Proteomes" id="UP000070412"/>
    </source>
</evidence>
<feature type="domain" description="IFT52 GIFT" evidence="3">
    <location>
        <begin position="14"/>
        <end position="250"/>
    </location>
</feature>
<dbReference type="Pfam" id="PF23355">
    <property type="entry name" value="IFT52_GIFT"/>
    <property type="match status" value="1"/>
</dbReference>
<dbReference type="PANTHER" id="PTHR12969">
    <property type="entry name" value="NGD5/OSM-6/IFT52"/>
    <property type="match status" value="1"/>
</dbReference>
<dbReference type="EMBL" id="WVUK01000066">
    <property type="protein sequence ID" value="KAF7487687.1"/>
    <property type="molecule type" value="Genomic_DNA"/>
</dbReference>
<dbReference type="Pfam" id="PF23352">
    <property type="entry name" value="IFT52_central"/>
    <property type="match status" value="1"/>
</dbReference>
<evidence type="ECO:0000259" key="2">
    <source>
        <dbReference type="Pfam" id="PF23352"/>
    </source>
</evidence>
<evidence type="ECO:0000313" key="5">
    <source>
        <dbReference type="EnsemblMetazoa" id="KAF7487687.1"/>
    </source>
</evidence>